<sequence>MLSWLVLLVTALLFYAPSSSSIVEDYETAKKTCANKPNEQSCIWTTVGLQEKNGAINYINLTKYYAKKYDLSENVTKAILKFCQSIQGFPAEIMVGKVDRCFGVEKYRYSVEHPGA</sequence>
<dbReference type="EMBL" id="VTPC01020874">
    <property type="protein sequence ID" value="KAF2891854.1"/>
    <property type="molecule type" value="Genomic_DNA"/>
</dbReference>
<evidence type="ECO:0000256" key="1">
    <source>
        <dbReference type="SAM" id="SignalP"/>
    </source>
</evidence>
<evidence type="ECO:0000313" key="2">
    <source>
        <dbReference type="EMBL" id="KAF2891854.1"/>
    </source>
</evidence>
<feature type="signal peptide" evidence="1">
    <location>
        <begin position="1"/>
        <end position="20"/>
    </location>
</feature>
<evidence type="ECO:0000313" key="3">
    <source>
        <dbReference type="Proteomes" id="UP000801492"/>
    </source>
</evidence>
<feature type="chain" id="PRO_5035443414" evidence="1">
    <location>
        <begin position="21"/>
        <end position="116"/>
    </location>
</feature>
<organism evidence="2 3">
    <name type="scientific">Ignelater luminosus</name>
    <name type="common">Cucubano</name>
    <name type="synonym">Pyrophorus luminosus</name>
    <dbReference type="NCBI Taxonomy" id="2038154"/>
    <lineage>
        <taxon>Eukaryota</taxon>
        <taxon>Metazoa</taxon>
        <taxon>Ecdysozoa</taxon>
        <taxon>Arthropoda</taxon>
        <taxon>Hexapoda</taxon>
        <taxon>Insecta</taxon>
        <taxon>Pterygota</taxon>
        <taxon>Neoptera</taxon>
        <taxon>Endopterygota</taxon>
        <taxon>Coleoptera</taxon>
        <taxon>Polyphaga</taxon>
        <taxon>Elateriformia</taxon>
        <taxon>Elateroidea</taxon>
        <taxon>Elateridae</taxon>
        <taxon>Agrypninae</taxon>
        <taxon>Pyrophorini</taxon>
        <taxon>Ignelater</taxon>
    </lineage>
</organism>
<dbReference type="Proteomes" id="UP000801492">
    <property type="component" value="Unassembled WGS sequence"/>
</dbReference>
<reference evidence="2" key="1">
    <citation type="submission" date="2019-08" db="EMBL/GenBank/DDBJ databases">
        <title>The genome of the North American firefly Photinus pyralis.</title>
        <authorList>
            <consortium name="Photinus pyralis genome working group"/>
            <person name="Fallon T.R."/>
            <person name="Sander Lower S.E."/>
            <person name="Weng J.-K."/>
        </authorList>
    </citation>
    <scope>NUCLEOTIDE SEQUENCE</scope>
    <source>
        <strain evidence="2">TRF0915ILg1</strain>
        <tissue evidence="2">Whole body</tissue>
    </source>
</reference>
<protein>
    <submittedName>
        <fullName evidence="2">Uncharacterized protein</fullName>
    </submittedName>
</protein>
<proteinExistence type="predicted"/>
<name>A0A8K0GA40_IGNLU</name>
<keyword evidence="3" id="KW-1185">Reference proteome</keyword>
<keyword evidence="1" id="KW-0732">Signal</keyword>
<accession>A0A8K0GA40</accession>
<comment type="caution">
    <text evidence="2">The sequence shown here is derived from an EMBL/GenBank/DDBJ whole genome shotgun (WGS) entry which is preliminary data.</text>
</comment>
<gene>
    <name evidence="2" type="ORF">ILUMI_14290</name>
</gene>
<dbReference type="AlphaFoldDB" id="A0A8K0GA40"/>